<keyword evidence="4" id="KW-0133">Cell shape</keyword>
<organism evidence="11">
    <name type="scientific">Blautia hansenii</name>
    <name type="common">Ruminococcus hansenii</name>
    <dbReference type="NCBI Taxonomy" id="1322"/>
    <lineage>
        <taxon>Bacteria</taxon>
        <taxon>Bacillati</taxon>
        <taxon>Bacillota</taxon>
        <taxon>Clostridia</taxon>
        <taxon>Lachnospirales</taxon>
        <taxon>Lachnospiraceae</taxon>
        <taxon>Blautia</taxon>
    </lineage>
</organism>
<dbReference type="GO" id="GO:0009252">
    <property type="term" value="P:peptidoglycan biosynthetic process"/>
    <property type="evidence" value="ECO:0007669"/>
    <property type="project" value="UniProtKB-KW"/>
</dbReference>
<dbReference type="InterPro" id="IPR018044">
    <property type="entry name" value="Peptidase_S11"/>
</dbReference>
<dbReference type="RefSeq" id="WP_156342714.1">
    <property type="nucleotide sequence ID" value="NZ_CACRSY010000016.1"/>
</dbReference>
<reference evidence="11" key="1">
    <citation type="submission" date="2019-11" db="EMBL/GenBank/DDBJ databases">
        <authorList>
            <person name="Feng L."/>
        </authorList>
    </citation>
    <scope>NUCLEOTIDE SEQUENCE</scope>
    <source>
        <strain evidence="11">BhanseniiLFYP23</strain>
    </source>
</reference>
<dbReference type="InterPro" id="IPR001967">
    <property type="entry name" value="Peptidase_S11_N"/>
</dbReference>
<proteinExistence type="inferred from homology"/>
<feature type="active site" description="Proton acceptor" evidence="7">
    <location>
        <position position="79"/>
    </location>
</feature>
<dbReference type="EMBL" id="CACRSY010000016">
    <property type="protein sequence ID" value="VYT28583.1"/>
    <property type="molecule type" value="Genomic_DNA"/>
</dbReference>
<dbReference type="GO" id="GO:0008360">
    <property type="term" value="P:regulation of cell shape"/>
    <property type="evidence" value="ECO:0007669"/>
    <property type="project" value="UniProtKB-KW"/>
</dbReference>
<evidence type="ECO:0000256" key="9">
    <source>
        <dbReference type="RuleBase" id="RU004016"/>
    </source>
</evidence>
<evidence type="ECO:0000256" key="6">
    <source>
        <dbReference type="ARBA" id="ARBA00023316"/>
    </source>
</evidence>
<gene>
    <name evidence="11" type="primary">dacF_3</name>
    <name evidence="11" type="ORF">BHLFYP23_01035</name>
</gene>
<feature type="active site" description="Acyl-ester intermediate" evidence="7">
    <location>
        <position position="76"/>
    </location>
</feature>
<keyword evidence="3 11" id="KW-0378">Hydrolase</keyword>
<dbReference type="GO" id="GO:0006508">
    <property type="term" value="P:proteolysis"/>
    <property type="evidence" value="ECO:0007669"/>
    <property type="project" value="InterPro"/>
</dbReference>
<keyword evidence="5" id="KW-0573">Peptidoglycan synthesis</keyword>
<name>A0A6N2VGE9_BLAHA</name>
<keyword evidence="11" id="KW-0121">Carboxypeptidase</keyword>
<evidence type="ECO:0000256" key="7">
    <source>
        <dbReference type="PIRSR" id="PIRSR618044-1"/>
    </source>
</evidence>
<evidence type="ECO:0000313" key="11">
    <source>
        <dbReference type="EMBL" id="VYT28583.1"/>
    </source>
</evidence>
<dbReference type="SUPFAM" id="SSF56601">
    <property type="entry name" value="beta-lactamase/transpeptidase-like"/>
    <property type="match status" value="1"/>
</dbReference>
<evidence type="ECO:0000256" key="5">
    <source>
        <dbReference type="ARBA" id="ARBA00022984"/>
    </source>
</evidence>
<feature type="domain" description="Peptidase S11 D-alanyl-D-alanine carboxypeptidase A N-terminal" evidence="10">
    <location>
        <begin position="46"/>
        <end position="271"/>
    </location>
</feature>
<feature type="binding site" evidence="8">
    <location>
        <position position="249"/>
    </location>
    <ligand>
        <name>substrate</name>
    </ligand>
</feature>
<dbReference type="GO" id="GO:0071555">
    <property type="term" value="P:cell wall organization"/>
    <property type="evidence" value="ECO:0007669"/>
    <property type="project" value="UniProtKB-KW"/>
</dbReference>
<dbReference type="PRINTS" id="PR00725">
    <property type="entry name" value="DADACBPTASE1"/>
</dbReference>
<dbReference type="Pfam" id="PF00768">
    <property type="entry name" value="Peptidase_S11"/>
    <property type="match status" value="1"/>
</dbReference>
<keyword evidence="2" id="KW-0732">Signal</keyword>
<dbReference type="InterPro" id="IPR012338">
    <property type="entry name" value="Beta-lactam/transpept-like"/>
</dbReference>
<dbReference type="PANTHER" id="PTHR21581">
    <property type="entry name" value="D-ALANYL-D-ALANINE CARBOXYPEPTIDASE"/>
    <property type="match status" value="1"/>
</dbReference>
<evidence type="ECO:0000256" key="1">
    <source>
        <dbReference type="ARBA" id="ARBA00007164"/>
    </source>
</evidence>
<feature type="active site" evidence="7">
    <location>
        <position position="136"/>
    </location>
</feature>
<keyword evidence="11" id="KW-0645">Protease</keyword>
<dbReference type="GO" id="GO:0009002">
    <property type="term" value="F:serine-type D-Ala-D-Ala carboxypeptidase activity"/>
    <property type="evidence" value="ECO:0007669"/>
    <property type="project" value="UniProtKB-EC"/>
</dbReference>
<keyword evidence="6" id="KW-0961">Cell wall biogenesis/degradation</keyword>
<evidence type="ECO:0000256" key="4">
    <source>
        <dbReference type="ARBA" id="ARBA00022960"/>
    </source>
</evidence>
<evidence type="ECO:0000256" key="2">
    <source>
        <dbReference type="ARBA" id="ARBA00022729"/>
    </source>
</evidence>
<accession>A0A6N2VGE9</accession>
<sequence length="301" mass="33624">MSKRKQRRNRRRKTGLILLAAVLVFLLLPNKKSEVFSKEKEEISLEELYSEAAILLDEEGQILGRKNSEKKIYPASLTKIMTVLLSIEKLDNIREITVLREEIFPELYAQDASMAGFLPGEKVTYRDLLYGAMLPSGAECCVALAEGSCGSEKEFVSEMNKKAKKLVMKNTHFTNTTGLHDDNHYTTVEDLSRLLCYAMKNQDFSKIFTAFSYSVPATNKHPEGFTFFSTLSQELQKAGVKDSCILGGKTGYTSNAGLCLATAAEINGKKYFFITAHAQGSHNTEPYHVLDALSVYGKLEK</sequence>
<dbReference type="PANTHER" id="PTHR21581:SF6">
    <property type="entry name" value="TRAFFICKING PROTEIN PARTICLE COMPLEX SUBUNIT 12"/>
    <property type="match status" value="1"/>
</dbReference>
<evidence type="ECO:0000256" key="3">
    <source>
        <dbReference type="ARBA" id="ARBA00022801"/>
    </source>
</evidence>
<evidence type="ECO:0000256" key="8">
    <source>
        <dbReference type="PIRSR" id="PIRSR618044-2"/>
    </source>
</evidence>
<dbReference type="EC" id="3.4.16.4" evidence="11"/>
<comment type="similarity">
    <text evidence="1 9">Belongs to the peptidase S11 family.</text>
</comment>
<dbReference type="Gene3D" id="3.40.710.10">
    <property type="entry name" value="DD-peptidase/beta-lactamase superfamily"/>
    <property type="match status" value="1"/>
</dbReference>
<dbReference type="AlphaFoldDB" id="A0A6N2VGE9"/>
<protein>
    <submittedName>
        <fullName evidence="11">D-alanyl-D-alanine carboxypeptidase DacF</fullName>
        <ecNumber evidence="11">3.4.16.4</ecNumber>
    </submittedName>
</protein>
<evidence type="ECO:0000259" key="10">
    <source>
        <dbReference type="Pfam" id="PF00768"/>
    </source>
</evidence>